<evidence type="ECO:0000313" key="4">
    <source>
        <dbReference type="Proteomes" id="UP000289738"/>
    </source>
</evidence>
<proteinExistence type="predicted"/>
<accession>A0A444YXK1</accession>
<dbReference type="SUPFAM" id="SSF81660">
    <property type="entry name" value="Metal cation-transporting ATPase, ATP-binding domain N"/>
    <property type="match status" value="1"/>
</dbReference>
<dbReference type="Gene3D" id="3.40.50.1000">
    <property type="entry name" value="HAD superfamily/HAD-like"/>
    <property type="match status" value="1"/>
</dbReference>
<gene>
    <name evidence="3" type="ORF">Ahy_B05g073978</name>
</gene>
<dbReference type="InterPro" id="IPR023214">
    <property type="entry name" value="HAD_sf"/>
</dbReference>
<evidence type="ECO:0000256" key="1">
    <source>
        <dbReference type="ARBA" id="ARBA00022842"/>
    </source>
</evidence>
<keyword evidence="4" id="KW-1185">Reference proteome</keyword>
<dbReference type="Gene3D" id="3.40.1110.10">
    <property type="entry name" value="Calcium-transporting ATPase, cytoplasmic domain N"/>
    <property type="match status" value="1"/>
</dbReference>
<sequence length="745" mass="82273">MLRRNRTVFTLSPSPRCCFLGALIQRAKKHQPPPSSPSHTHGAIANGKFVCNLKFSVGNIKIKFWNHVLLSVSVPTSALYTHPSKFSIGVAISLAPPSHRTSITLNFHCTEALSHPFPVLLRRTPSVGLARVAPLRTLMCVSLFDLTTSTCSSPCVAAFLSSILPQLCRTENQDAIDAVIVGMLADPKEARARIREVHFFPFNPGDKRTALTYIESDGNWHISSKDIEPLQLQRGCEEKGYATIVKFAERGLRSLGVARQEVPEKSKDAPGALWQFLALLPLFDPPRHDSAETITRTLNLGDQLAIAKETGRRLGMGTNMYPSSSLLGQSKDAARSAYCSRSRAWLSIKSYQPPLPSDQVKSLNEYDEEGEASRRVRGRGRGGRGRGRGREMFHFYWIKDSRHRCTASFTHCQMTCPYKIKTHLVGKSGVTPNVATSLQYCYACHVFDKFPERDGKERNLFSVFPFPNSQDLGTFPLGLLMKLVNLLCWLCNWECDKDTVREGEHVFGVAHIFASFNDTFIVSKLCSSFLLVLILFEFAESMVLIGLNLGVFVILKALFEIWGKKDGPHGNISHGLMILYLTDWVMSNLINFQFLDKVHIFLLETFGTSKENYTPFVVFMAAAGVLRAANRSTSSGVKLDIVSRIGTSAVVCMEALAASQVHGGQLTAGFVDGSVRLYDIRTPEIVEKVVGIGFQPGLDPRKFGCLSCVCNIPKLGEEGQAEKGAKEGGSKVLGQVLLQTSHIIP</sequence>
<reference evidence="3 4" key="1">
    <citation type="submission" date="2019-01" db="EMBL/GenBank/DDBJ databases">
        <title>Sequencing of cultivated peanut Arachis hypogaea provides insights into genome evolution and oil improvement.</title>
        <authorList>
            <person name="Chen X."/>
        </authorList>
    </citation>
    <scope>NUCLEOTIDE SEQUENCE [LARGE SCALE GENOMIC DNA]</scope>
    <source>
        <strain evidence="4">cv. Fuhuasheng</strain>
        <tissue evidence="3">Leaves</tissue>
    </source>
</reference>
<dbReference type="STRING" id="3818.A0A444YXK1"/>
<name>A0A444YXK1_ARAHY</name>
<dbReference type="EMBL" id="SDMP01000015">
    <property type="protein sequence ID" value="RYR06675.1"/>
    <property type="molecule type" value="Genomic_DNA"/>
</dbReference>
<dbReference type="InterPro" id="IPR023299">
    <property type="entry name" value="ATPase_P-typ_cyto_dom_N"/>
</dbReference>
<comment type="caution">
    <text evidence="3">The sequence shown here is derived from an EMBL/GenBank/DDBJ whole genome shotgun (WGS) entry which is preliminary data.</text>
</comment>
<dbReference type="GO" id="GO:0000166">
    <property type="term" value="F:nucleotide binding"/>
    <property type="evidence" value="ECO:0007669"/>
    <property type="project" value="InterPro"/>
</dbReference>
<keyword evidence="1" id="KW-0460">Magnesium</keyword>
<feature type="compositionally biased region" description="Basic residues" evidence="2">
    <location>
        <begin position="375"/>
        <end position="385"/>
    </location>
</feature>
<feature type="region of interest" description="Disordered" evidence="2">
    <location>
        <begin position="356"/>
        <end position="385"/>
    </location>
</feature>
<dbReference type="Proteomes" id="UP000289738">
    <property type="component" value="Chromosome B05"/>
</dbReference>
<protein>
    <submittedName>
        <fullName evidence="3">Uncharacterized protein</fullName>
    </submittedName>
</protein>
<evidence type="ECO:0000256" key="2">
    <source>
        <dbReference type="SAM" id="MobiDB-lite"/>
    </source>
</evidence>
<organism evidence="3 4">
    <name type="scientific">Arachis hypogaea</name>
    <name type="common">Peanut</name>
    <dbReference type="NCBI Taxonomy" id="3818"/>
    <lineage>
        <taxon>Eukaryota</taxon>
        <taxon>Viridiplantae</taxon>
        <taxon>Streptophyta</taxon>
        <taxon>Embryophyta</taxon>
        <taxon>Tracheophyta</taxon>
        <taxon>Spermatophyta</taxon>
        <taxon>Magnoliopsida</taxon>
        <taxon>eudicotyledons</taxon>
        <taxon>Gunneridae</taxon>
        <taxon>Pentapetalae</taxon>
        <taxon>rosids</taxon>
        <taxon>fabids</taxon>
        <taxon>Fabales</taxon>
        <taxon>Fabaceae</taxon>
        <taxon>Papilionoideae</taxon>
        <taxon>50 kb inversion clade</taxon>
        <taxon>dalbergioids sensu lato</taxon>
        <taxon>Dalbergieae</taxon>
        <taxon>Pterocarpus clade</taxon>
        <taxon>Arachis</taxon>
    </lineage>
</organism>
<dbReference type="PANTHER" id="PTHR42861">
    <property type="entry name" value="CALCIUM-TRANSPORTING ATPASE"/>
    <property type="match status" value="1"/>
</dbReference>
<evidence type="ECO:0000313" key="3">
    <source>
        <dbReference type="EMBL" id="RYR06675.1"/>
    </source>
</evidence>
<dbReference type="AlphaFoldDB" id="A0A444YXK1"/>